<dbReference type="GO" id="GO:0000160">
    <property type="term" value="P:phosphorelay signal transduction system"/>
    <property type="evidence" value="ECO:0007669"/>
    <property type="project" value="UniProtKB-KW"/>
</dbReference>
<dbReference type="SUPFAM" id="SSF55874">
    <property type="entry name" value="ATPase domain of HSP90 chaperone/DNA topoisomerase II/histidine kinase"/>
    <property type="match status" value="1"/>
</dbReference>
<dbReference type="InterPro" id="IPR003594">
    <property type="entry name" value="HATPase_dom"/>
</dbReference>
<keyword evidence="6" id="KW-0812">Transmembrane</keyword>
<keyword evidence="3" id="KW-0808">Transferase</keyword>
<comment type="caution">
    <text evidence="9">The sequence shown here is derived from an EMBL/GenBank/DDBJ whole genome shotgun (WGS) entry which is preliminary data.</text>
</comment>
<dbReference type="InterPro" id="IPR004358">
    <property type="entry name" value="Sig_transdc_His_kin-like_C"/>
</dbReference>
<evidence type="ECO:0000256" key="1">
    <source>
        <dbReference type="ARBA" id="ARBA00000085"/>
    </source>
</evidence>
<accession>A0A132MRC3</accession>
<feature type="transmembrane region" description="Helical" evidence="6">
    <location>
        <begin position="68"/>
        <end position="89"/>
    </location>
</feature>
<organism evidence="9 10">
    <name type="scientific">Carbonactinospora thermoautotrophica</name>
    <dbReference type="NCBI Taxonomy" id="1469144"/>
    <lineage>
        <taxon>Bacteria</taxon>
        <taxon>Bacillati</taxon>
        <taxon>Actinomycetota</taxon>
        <taxon>Actinomycetes</taxon>
        <taxon>Kitasatosporales</taxon>
        <taxon>Carbonactinosporaceae</taxon>
        <taxon>Carbonactinospora</taxon>
    </lineage>
</organism>
<dbReference type="Gene3D" id="3.30.565.10">
    <property type="entry name" value="Histidine kinase-like ATPase, C-terminal domain"/>
    <property type="match status" value="1"/>
</dbReference>
<keyword evidence="5" id="KW-0902">Two-component regulatory system</keyword>
<dbReference type="EMBL" id="JYIJ01000018">
    <property type="protein sequence ID" value="KWX00280.1"/>
    <property type="molecule type" value="Genomic_DNA"/>
</dbReference>
<feature type="transmembrane region" description="Helical" evidence="6">
    <location>
        <begin position="42"/>
        <end position="61"/>
    </location>
</feature>
<dbReference type="GO" id="GO:0004673">
    <property type="term" value="F:protein histidine kinase activity"/>
    <property type="evidence" value="ECO:0007669"/>
    <property type="project" value="UniProtKB-EC"/>
</dbReference>
<dbReference type="EC" id="2.7.13.3" evidence="2"/>
<dbReference type="InterPro" id="IPR045975">
    <property type="entry name" value="DUF5931"/>
</dbReference>
<dbReference type="InterPro" id="IPR050482">
    <property type="entry name" value="Sensor_HK_TwoCompSys"/>
</dbReference>
<dbReference type="Pfam" id="PF19354">
    <property type="entry name" value="DUF5931"/>
    <property type="match status" value="1"/>
</dbReference>
<dbReference type="InterPro" id="IPR036890">
    <property type="entry name" value="HATPase_C_sf"/>
</dbReference>
<dbReference type="PRINTS" id="PR00344">
    <property type="entry name" value="BCTRLSENSOR"/>
</dbReference>
<dbReference type="Proteomes" id="UP000070659">
    <property type="component" value="Unassembled WGS sequence"/>
</dbReference>
<evidence type="ECO:0000256" key="2">
    <source>
        <dbReference type="ARBA" id="ARBA00012438"/>
    </source>
</evidence>
<keyword evidence="6" id="KW-0472">Membrane</keyword>
<dbReference type="Pfam" id="PF02518">
    <property type="entry name" value="HATPase_c"/>
    <property type="match status" value="1"/>
</dbReference>
<dbReference type="PATRIC" id="fig|1469144.8.peg.2158"/>
<dbReference type="AlphaFoldDB" id="A0A132MRC3"/>
<proteinExistence type="predicted"/>
<name>A0A132MRC3_9ACTN</name>
<dbReference type="NCBIfam" id="NF047322">
    <property type="entry name" value="HK_morpho_MacS"/>
    <property type="match status" value="1"/>
</dbReference>
<protein>
    <recommendedName>
        <fullName evidence="2">histidine kinase</fullName>
        <ecNumber evidence="2">2.7.13.3</ecNumber>
    </recommendedName>
</protein>
<evidence type="ECO:0000313" key="10">
    <source>
        <dbReference type="Proteomes" id="UP000070659"/>
    </source>
</evidence>
<evidence type="ECO:0000259" key="8">
    <source>
        <dbReference type="Pfam" id="PF19354"/>
    </source>
</evidence>
<evidence type="ECO:0000256" key="5">
    <source>
        <dbReference type="ARBA" id="ARBA00023012"/>
    </source>
</evidence>
<gene>
    <name evidence="9" type="ORF">TH66_15665</name>
</gene>
<evidence type="ECO:0000256" key="6">
    <source>
        <dbReference type="SAM" id="Phobius"/>
    </source>
</evidence>
<feature type="transmembrane region" description="Helical" evidence="6">
    <location>
        <begin position="146"/>
        <end position="163"/>
    </location>
</feature>
<evidence type="ECO:0000259" key="7">
    <source>
        <dbReference type="Pfam" id="PF02518"/>
    </source>
</evidence>
<feature type="domain" description="Histidine kinase/HSP90-like ATPase" evidence="7">
    <location>
        <begin position="291"/>
        <end position="385"/>
    </location>
</feature>
<keyword evidence="6" id="KW-1133">Transmembrane helix</keyword>
<feature type="transmembrane region" description="Helical" evidence="6">
    <location>
        <begin position="12"/>
        <end position="30"/>
    </location>
</feature>
<keyword evidence="4 9" id="KW-0418">Kinase</keyword>
<evidence type="ECO:0000256" key="3">
    <source>
        <dbReference type="ARBA" id="ARBA00022679"/>
    </source>
</evidence>
<evidence type="ECO:0000313" key="9">
    <source>
        <dbReference type="EMBL" id="KWX00280.1"/>
    </source>
</evidence>
<evidence type="ECO:0000256" key="4">
    <source>
        <dbReference type="ARBA" id="ARBA00022777"/>
    </source>
</evidence>
<reference evidence="9 10" key="1">
    <citation type="submission" date="2015-02" db="EMBL/GenBank/DDBJ databases">
        <title>Physiological reanalysis, assessment of diazotrophy, and genome sequences of multiple isolates of Streptomyces thermoautotrophicus.</title>
        <authorList>
            <person name="MacKellar D.C."/>
            <person name="Lieber L."/>
            <person name="Norman J."/>
            <person name="Bolger A."/>
            <person name="Tobin C."/>
            <person name="Murray J.W."/>
            <person name="Prell J."/>
        </authorList>
    </citation>
    <scope>NUCLEOTIDE SEQUENCE [LARGE SCALE GENOMIC DNA]</scope>
    <source>
        <strain evidence="9 10">UBT1</strain>
    </source>
</reference>
<sequence length="391" mass="42011">MRGGLMVEGSLFRALGIYRVLTFCYAVVTYLREADHYRHPGLGWAVICLIGGWTVVTIWVYRRPRRRNWWMLGADLAFACAAMMSTRWLDDPAMVARGEPTITTIWVSSAVIAWAIKGGWRLGVVGALVLSAAATAERGALTGDTLHNNVLVLLAGLTVGYLVELARKGERAMSHALQIEVATRIRDVLAREIHDNVLQVLALVQRRGAEIGGEAAELGRLAGEQEAALRALVSSGWDADSLIGAAPPDRSRQRQHPGTVDLRGLLRAYSSPRVTVAAPGTPVEVSPRQARELAAAVGAALDNVRNHAGPNAHAWILLEDEPDRVVITVRDNGSGIPPGRLEDAAAEGRLGVAQSIQGRLRDLGGEAVITSAPGQGTEVELRLPRSVRVTT</sequence>
<dbReference type="CDD" id="cd16917">
    <property type="entry name" value="HATPase_UhpB-NarQ-NarX-like"/>
    <property type="match status" value="1"/>
</dbReference>
<dbReference type="PANTHER" id="PTHR24421:SF61">
    <property type="entry name" value="OXYGEN SENSOR HISTIDINE KINASE NREB"/>
    <property type="match status" value="1"/>
</dbReference>
<feature type="domain" description="DUF5931" evidence="8">
    <location>
        <begin position="5"/>
        <end position="173"/>
    </location>
</feature>
<dbReference type="PANTHER" id="PTHR24421">
    <property type="entry name" value="NITRATE/NITRITE SENSOR PROTEIN NARX-RELATED"/>
    <property type="match status" value="1"/>
</dbReference>
<comment type="catalytic activity">
    <reaction evidence="1">
        <text>ATP + protein L-histidine = ADP + protein N-phospho-L-histidine.</text>
        <dbReference type="EC" id="2.7.13.3"/>
    </reaction>
</comment>